<keyword evidence="6" id="KW-1185">Reference proteome</keyword>
<feature type="domain" description="VQ" evidence="4">
    <location>
        <begin position="12"/>
        <end position="33"/>
    </location>
</feature>
<dbReference type="InterPro" id="IPR039611">
    <property type="entry name" value="VQ_4/11/13/19/31/33"/>
</dbReference>
<accession>A0AAD4PEM0</accession>
<keyword evidence="3" id="KW-0539">Nucleus</keyword>
<evidence type="ECO:0000259" key="4">
    <source>
        <dbReference type="Pfam" id="PF05678"/>
    </source>
</evidence>
<comment type="subcellular location">
    <subcellularLocation>
        <location evidence="1">Nucleus</location>
    </subcellularLocation>
</comment>
<evidence type="ECO:0000256" key="2">
    <source>
        <dbReference type="ARBA" id="ARBA00022553"/>
    </source>
</evidence>
<organism evidence="5 6">
    <name type="scientific">Perilla frutescens var. hirtella</name>
    <name type="common">Perilla citriodora</name>
    <name type="synonym">Perilla setoyensis</name>
    <dbReference type="NCBI Taxonomy" id="608512"/>
    <lineage>
        <taxon>Eukaryota</taxon>
        <taxon>Viridiplantae</taxon>
        <taxon>Streptophyta</taxon>
        <taxon>Embryophyta</taxon>
        <taxon>Tracheophyta</taxon>
        <taxon>Spermatophyta</taxon>
        <taxon>Magnoliopsida</taxon>
        <taxon>eudicotyledons</taxon>
        <taxon>Gunneridae</taxon>
        <taxon>Pentapetalae</taxon>
        <taxon>asterids</taxon>
        <taxon>lamiids</taxon>
        <taxon>Lamiales</taxon>
        <taxon>Lamiaceae</taxon>
        <taxon>Nepetoideae</taxon>
        <taxon>Elsholtzieae</taxon>
        <taxon>Perilla</taxon>
    </lineage>
</organism>
<evidence type="ECO:0000313" key="5">
    <source>
        <dbReference type="EMBL" id="KAH6836275.1"/>
    </source>
</evidence>
<dbReference type="AlphaFoldDB" id="A0AAD4PEM0"/>
<dbReference type="GO" id="GO:0005634">
    <property type="term" value="C:nucleus"/>
    <property type="evidence" value="ECO:0007669"/>
    <property type="project" value="UniProtKB-SubCell"/>
</dbReference>
<proteinExistence type="predicted"/>
<protein>
    <recommendedName>
        <fullName evidence="4">VQ domain-containing protein</fullName>
    </recommendedName>
</protein>
<sequence>MEKHRRATPAAFIQADAATFKDLVQKLTGPPAGSTHKLRPKSAMPFKLRERRKQSLSDLEIIAKSPGNSPVNAPITPLGCESVVWERVSTESPPSVEEKAIAEKGFYLHASPAKAGPPVLLTLFPLTP</sequence>
<dbReference type="PANTHER" id="PTHR33402:SF3">
    <property type="entry name" value="VQ DOMAIN-CONTAINING PROTEIN"/>
    <property type="match status" value="1"/>
</dbReference>
<evidence type="ECO:0000256" key="3">
    <source>
        <dbReference type="ARBA" id="ARBA00023242"/>
    </source>
</evidence>
<evidence type="ECO:0000256" key="1">
    <source>
        <dbReference type="ARBA" id="ARBA00004123"/>
    </source>
</evidence>
<reference evidence="5 6" key="1">
    <citation type="journal article" date="2021" name="Nat. Commun.">
        <title>Incipient diploidization of the medicinal plant Perilla within 10,000 years.</title>
        <authorList>
            <person name="Zhang Y."/>
            <person name="Shen Q."/>
            <person name="Leng L."/>
            <person name="Zhang D."/>
            <person name="Chen S."/>
            <person name="Shi Y."/>
            <person name="Ning Z."/>
            <person name="Chen S."/>
        </authorList>
    </citation>
    <scope>NUCLEOTIDE SEQUENCE [LARGE SCALE GENOMIC DNA]</scope>
    <source>
        <strain evidence="6">cv. PC099</strain>
    </source>
</reference>
<dbReference type="InterPro" id="IPR008889">
    <property type="entry name" value="VQ"/>
</dbReference>
<evidence type="ECO:0000313" key="6">
    <source>
        <dbReference type="Proteomes" id="UP001190926"/>
    </source>
</evidence>
<name>A0AAD4PEM0_PERFH</name>
<dbReference type="EMBL" id="SDAM02000020">
    <property type="protein sequence ID" value="KAH6836275.1"/>
    <property type="molecule type" value="Genomic_DNA"/>
</dbReference>
<dbReference type="PANTHER" id="PTHR33402">
    <property type="entry name" value="VQ MOTIF-CONTAINING PROTEIN 11-LIKE"/>
    <property type="match status" value="1"/>
</dbReference>
<gene>
    <name evidence="5" type="ORF">C2S53_001141</name>
</gene>
<dbReference type="Proteomes" id="UP001190926">
    <property type="component" value="Unassembled WGS sequence"/>
</dbReference>
<dbReference type="Pfam" id="PF05678">
    <property type="entry name" value="VQ"/>
    <property type="match status" value="1"/>
</dbReference>
<comment type="caution">
    <text evidence="5">The sequence shown here is derived from an EMBL/GenBank/DDBJ whole genome shotgun (WGS) entry which is preliminary data.</text>
</comment>
<keyword evidence="2" id="KW-0597">Phosphoprotein</keyword>